<protein>
    <recommendedName>
        <fullName evidence="2">UBC core domain-containing protein</fullName>
    </recommendedName>
</protein>
<comment type="caution">
    <text evidence="3">The sequence shown here is derived from an EMBL/GenBank/DDBJ whole genome shotgun (WGS) entry which is preliminary data.</text>
</comment>
<evidence type="ECO:0000256" key="1">
    <source>
        <dbReference type="ARBA" id="ARBA00022786"/>
    </source>
</evidence>
<feature type="domain" description="UBC core" evidence="2">
    <location>
        <begin position="10"/>
        <end position="170"/>
    </location>
</feature>
<keyword evidence="1" id="KW-0833">Ubl conjugation pathway</keyword>
<proteinExistence type="predicted"/>
<dbReference type="SMART" id="SM00212">
    <property type="entry name" value="UBCc"/>
    <property type="match status" value="1"/>
</dbReference>
<dbReference type="PANTHER" id="PTHR24067">
    <property type="entry name" value="UBIQUITIN-CONJUGATING ENZYME E2"/>
    <property type="match status" value="1"/>
</dbReference>
<organism evidence="3 4">
    <name type="scientific">Salinomyces thailandicus</name>
    <dbReference type="NCBI Taxonomy" id="706561"/>
    <lineage>
        <taxon>Eukaryota</taxon>
        <taxon>Fungi</taxon>
        <taxon>Dikarya</taxon>
        <taxon>Ascomycota</taxon>
        <taxon>Pezizomycotina</taxon>
        <taxon>Dothideomycetes</taxon>
        <taxon>Dothideomycetidae</taxon>
        <taxon>Mycosphaerellales</taxon>
        <taxon>Teratosphaeriaceae</taxon>
        <taxon>Salinomyces</taxon>
    </lineage>
</organism>
<dbReference type="InterPro" id="IPR000608">
    <property type="entry name" value="UBC"/>
</dbReference>
<dbReference type="PROSITE" id="PS50127">
    <property type="entry name" value="UBC_2"/>
    <property type="match status" value="1"/>
</dbReference>
<dbReference type="Pfam" id="PF00179">
    <property type="entry name" value="UQ_con"/>
    <property type="match status" value="1"/>
</dbReference>
<name>A0A4U0UEU3_9PEZI</name>
<keyword evidence="4" id="KW-1185">Reference proteome</keyword>
<dbReference type="InterPro" id="IPR050113">
    <property type="entry name" value="Ub_conjugating_enzyme"/>
</dbReference>
<dbReference type="SUPFAM" id="SSF54495">
    <property type="entry name" value="UBC-like"/>
    <property type="match status" value="1"/>
</dbReference>
<accession>A0A4U0UEU3</accession>
<evidence type="ECO:0000313" key="3">
    <source>
        <dbReference type="EMBL" id="TKA34060.1"/>
    </source>
</evidence>
<dbReference type="EMBL" id="NAJL01000001">
    <property type="protein sequence ID" value="TKA34060.1"/>
    <property type="molecule type" value="Genomic_DNA"/>
</dbReference>
<evidence type="ECO:0000259" key="2">
    <source>
        <dbReference type="PROSITE" id="PS50127"/>
    </source>
</evidence>
<dbReference type="AlphaFoldDB" id="A0A4U0UEU3"/>
<evidence type="ECO:0000313" key="4">
    <source>
        <dbReference type="Proteomes" id="UP000308549"/>
    </source>
</evidence>
<gene>
    <name evidence="3" type="ORF">B0A50_00040</name>
</gene>
<sequence>MASNAVRLSLLRTRLLRDIADLHENPEPGISLHTQDVNSLESACLVLTPQVIDGKPLHLTIHFGPDYPLGAPEVVMDSTGVRHPNVFDGYICASILNTNEGYTPAYTLKGICIQLLSFFSSDKIKQMDSGRSVDREEHVRQSRGGAIRIGWNEDDSFPCARCEYGKAAEMDGSPVKTTKPIMSVFETTRLRVNGPMAVAHLSLYKGESGKADGLADPAVPVAGQTTHLVDLPEDILLIVLAELNDEGLALAARAWNGFSRLIYQHNIVTIREMRCFTLKTSFKDSFLGIGVNVVRRSIQSDFDLLSFEAFGILGVRKSVHGAGFQYWLPLPLSEQHWERVKRRSMHVLNAVYHQIEVQGPAGITLFTFMNDVVVNLSQAASEVEKTRNLRWSSASGIYNGTKISTLTHASEKAIESYFQLYHLLACLAIERPEVAIEANALVSRFLGGERDKKACPNLGHLLVALLISDVVAQTDGSDDRKTKSEELTEAIVKEAVTRNVVWMLDDKGAGMAELSYMEPSAVSDYRLQKTFDASKTS</sequence>
<dbReference type="OrthoDB" id="109543at2759"/>
<reference evidence="3 4" key="1">
    <citation type="submission" date="2017-03" db="EMBL/GenBank/DDBJ databases">
        <title>Genomes of endolithic fungi from Antarctica.</title>
        <authorList>
            <person name="Coleine C."/>
            <person name="Masonjones S."/>
            <person name="Stajich J.E."/>
        </authorList>
    </citation>
    <scope>NUCLEOTIDE SEQUENCE [LARGE SCALE GENOMIC DNA]</scope>
    <source>
        <strain evidence="3 4">CCFEE 6315</strain>
    </source>
</reference>
<dbReference type="Proteomes" id="UP000308549">
    <property type="component" value="Unassembled WGS sequence"/>
</dbReference>
<dbReference type="InterPro" id="IPR016135">
    <property type="entry name" value="UBQ-conjugating_enzyme/RWD"/>
</dbReference>
<dbReference type="Gene3D" id="3.10.110.10">
    <property type="entry name" value="Ubiquitin Conjugating Enzyme"/>
    <property type="match status" value="1"/>
</dbReference>